<comment type="subcellular location">
    <subcellularLocation>
        <location evidence="1">Cell membrane</location>
        <topology evidence="1">Lipid-anchor</topology>
    </subcellularLocation>
</comment>
<keyword evidence="10" id="KW-1185">Reference proteome</keyword>
<dbReference type="Gene3D" id="3.40.50.1980">
    <property type="entry name" value="Nitrogenase molybdenum iron protein domain"/>
    <property type="match status" value="2"/>
</dbReference>
<comment type="similarity">
    <text evidence="2">Belongs to the bacterial solute-binding protein 8 family.</text>
</comment>
<name>A0ABZ2N5A5_9BACI</name>
<dbReference type="EMBL" id="CP147404">
    <property type="protein sequence ID" value="WXB92624.1"/>
    <property type="molecule type" value="Genomic_DNA"/>
</dbReference>
<dbReference type="PANTHER" id="PTHR30532:SF28">
    <property type="entry name" value="PETROBACTIN-BINDING PROTEIN YCLQ"/>
    <property type="match status" value="1"/>
</dbReference>
<dbReference type="InterPro" id="IPR051313">
    <property type="entry name" value="Bact_iron-sidero_bind"/>
</dbReference>
<dbReference type="InterPro" id="IPR033870">
    <property type="entry name" value="FatB"/>
</dbReference>
<feature type="chain" id="PRO_5045585425" evidence="7">
    <location>
        <begin position="21"/>
        <end position="317"/>
    </location>
</feature>
<dbReference type="Pfam" id="PF01497">
    <property type="entry name" value="Peripla_BP_2"/>
    <property type="match status" value="1"/>
</dbReference>
<evidence type="ECO:0000313" key="10">
    <source>
        <dbReference type="Proteomes" id="UP001387364"/>
    </source>
</evidence>
<evidence type="ECO:0000256" key="5">
    <source>
        <dbReference type="ARBA" id="ARBA00023139"/>
    </source>
</evidence>
<dbReference type="RefSeq" id="WP_338751310.1">
    <property type="nucleotide sequence ID" value="NZ_CP147404.1"/>
</dbReference>
<dbReference type="PROSITE" id="PS51257">
    <property type="entry name" value="PROKAR_LIPOPROTEIN"/>
    <property type="match status" value="1"/>
</dbReference>
<evidence type="ECO:0000256" key="6">
    <source>
        <dbReference type="ARBA" id="ARBA00023288"/>
    </source>
</evidence>
<dbReference type="SUPFAM" id="SSF53807">
    <property type="entry name" value="Helical backbone' metal receptor"/>
    <property type="match status" value="1"/>
</dbReference>
<dbReference type="PANTHER" id="PTHR30532">
    <property type="entry name" value="IRON III DICITRATE-BINDING PERIPLASMIC PROTEIN"/>
    <property type="match status" value="1"/>
</dbReference>
<evidence type="ECO:0000256" key="3">
    <source>
        <dbReference type="ARBA" id="ARBA00022448"/>
    </source>
</evidence>
<keyword evidence="6" id="KW-0449">Lipoprotein</keyword>
<evidence type="ECO:0000259" key="8">
    <source>
        <dbReference type="PROSITE" id="PS50983"/>
    </source>
</evidence>
<proteinExistence type="inferred from homology"/>
<gene>
    <name evidence="9" type="ORF">WDJ61_15535</name>
</gene>
<organism evidence="9 10">
    <name type="scientific">Bacillus kandeliae</name>
    <dbReference type="NCBI Taxonomy" id="3129297"/>
    <lineage>
        <taxon>Bacteria</taxon>
        <taxon>Bacillati</taxon>
        <taxon>Bacillota</taxon>
        <taxon>Bacilli</taxon>
        <taxon>Bacillales</taxon>
        <taxon>Bacillaceae</taxon>
        <taxon>Bacillus</taxon>
    </lineage>
</organism>
<evidence type="ECO:0000313" key="9">
    <source>
        <dbReference type="EMBL" id="WXB92624.1"/>
    </source>
</evidence>
<reference evidence="9 10" key="1">
    <citation type="submission" date="2024-02" db="EMBL/GenBank/DDBJ databases">
        <title>Seven novel Bacillus-like species.</title>
        <authorList>
            <person name="Liu G."/>
        </authorList>
    </citation>
    <scope>NUCLEOTIDE SEQUENCE [LARGE SCALE GENOMIC DNA]</scope>
    <source>
        <strain evidence="9 10">FJAT-52991</strain>
    </source>
</reference>
<sequence>MWKKLSLLLMTMLFVVVAAACSSGAKEEEKEKEEPKKEAETITVTHELGETEVPKNPEKVAVFDYGTLSTMDTLDIEVAGLPKDPVPSYLSKYEDEKYENLGGLKEPDFEKIHAMQPDLIIISGRQADMYDQFTEIAPTIYLGVDESDYMNSFKKNTEIVGEIFGKEDEVKTELAKIDKDVQAVKDQATKSGKTGLIVLASEGEMSAYGPGSRFGIIHDALGVTPVDKNIKVDNHGDKISFEYIVEKDPDYLFLVDRGAVIGGKASAEQVVENDLMKNTKAVKNDNVVYLDGNYWYLSGGGLGSVSAMVKEVAEGLK</sequence>
<dbReference type="Proteomes" id="UP001387364">
    <property type="component" value="Chromosome"/>
</dbReference>
<dbReference type="CDD" id="cd01140">
    <property type="entry name" value="FatB"/>
    <property type="match status" value="1"/>
</dbReference>
<protein>
    <submittedName>
        <fullName evidence="9">Siderophore ABC transporter substrate-binding protein</fullName>
    </submittedName>
</protein>
<keyword evidence="5" id="KW-0564">Palmitate</keyword>
<keyword evidence="3" id="KW-0813">Transport</keyword>
<evidence type="ECO:0000256" key="7">
    <source>
        <dbReference type="SAM" id="SignalP"/>
    </source>
</evidence>
<dbReference type="InterPro" id="IPR002491">
    <property type="entry name" value="ABC_transptr_periplasmic_BD"/>
</dbReference>
<evidence type="ECO:0000256" key="1">
    <source>
        <dbReference type="ARBA" id="ARBA00004193"/>
    </source>
</evidence>
<evidence type="ECO:0000256" key="2">
    <source>
        <dbReference type="ARBA" id="ARBA00008814"/>
    </source>
</evidence>
<evidence type="ECO:0000256" key="4">
    <source>
        <dbReference type="ARBA" id="ARBA00022729"/>
    </source>
</evidence>
<dbReference type="PROSITE" id="PS50983">
    <property type="entry name" value="FE_B12_PBP"/>
    <property type="match status" value="1"/>
</dbReference>
<feature type="domain" description="Fe/B12 periplasmic-binding" evidence="8">
    <location>
        <begin position="59"/>
        <end position="317"/>
    </location>
</feature>
<feature type="signal peptide" evidence="7">
    <location>
        <begin position="1"/>
        <end position="20"/>
    </location>
</feature>
<keyword evidence="4 7" id="KW-0732">Signal</keyword>
<accession>A0ABZ2N5A5</accession>